<dbReference type="GO" id="GO:0006508">
    <property type="term" value="P:proteolysis"/>
    <property type="evidence" value="ECO:0007669"/>
    <property type="project" value="UniProtKB-KW"/>
</dbReference>
<dbReference type="CDD" id="cd06456">
    <property type="entry name" value="M3A_DCP"/>
    <property type="match status" value="1"/>
</dbReference>
<comment type="similarity">
    <text evidence="1 7">Belongs to the peptidase M3 family.</text>
</comment>
<dbReference type="GO" id="GO:0004222">
    <property type="term" value="F:metalloendopeptidase activity"/>
    <property type="evidence" value="ECO:0007669"/>
    <property type="project" value="InterPro"/>
</dbReference>
<dbReference type="InterPro" id="IPR024079">
    <property type="entry name" value="MetalloPept_cat_dom_sf"/>
</dbReference>
<keyword evidence="5 7" id="KW-0862">Zinc</keyword>
<dbReference type="InterPro" id="IPR034005">
    <property type="entry name" value="M3A_DCP"/>
</dbReference>
<comment type="caution">
    <text evidence="9">The sequence shown here is derived from an EMBL/GenBank/DDBJ whole genome shotgun (WGS) entry which is preliminary data.</text>
</comment>
<dbReference type="Gene3D" id="3.40.390.10">
    <property type="entry name" value="Collagenase (Catalytic Domain)"/>
    <property type="match status" value="1"/>
</dbReference>
<dbReference type="GO" id="GO:0004180">
    <property type="term" value="F:carboxypeptidase activity"/>
    <property type="evidence" value="ECO:0007669"/>
    <property type="project" value="TreeGrafter"/>
</dbReference>
<evidence type="ECO:0000256" key="1">
    <source>
        <dbReference type="ARBA" id="ARBA00006040"/>
    </source>
</evidence>
<protein>
    <submittedName>
        <fullName evidence="9">M3 family metallopeptidase</fullName>
    </submittedName>
</protein>
<organism evidence="9 10">
    <name type="scientific">Sphingomonas chungangi</name>
    <dbReference type="NCBI Taxonomy" id="2683589"/>
    <lineage>
        <taxon>Bacteria</taxon>
        <taxon>Pseudomonadati</taxon>
        <taxon>Pseudomonadota</taxon>
        <taxon>Alphaproteobacteria</taxon>
        <taxon>Sphingomonadales</taxon>
        <taxon>Sphingomonadaceae</taxon>
        <taxon>Sphingomonas</taxon>
    </lineage>
</organism>
<dbReference type="InterPro" id="IPR001567">
    <property type="entry name" value="Pept_M3A_M3B_dom"/>
</dbReference>
<feature type="domain" description="Peptidase M3A/M3B catalytic" evidence="8">
    <location>
        <begin position="227"/>
        <end position="652"/>
    </location>
</feature>
<dbReference type="PANTHER" id="PTHR43660:SF1">
    <property type="entry name" value="DIPEPTIDYL CARBOXYPEPTIDASE"/>
    <property type="match status" value="1"/>
</dbReference>
<dbReference type="SUPFAM" id="SSF55486">
    <property type="entry name" value="Metalloproteases ('zincins'), catalytic domain"/>
    <property type="match status" value="1"/>
</dbReference>
<dbReference type="AlphaFoldDB" id="A0A838LCR5"/>
<evidence type="ECO:0000256" key="3">
    <source>
        <dbReference type="ARBA" id="ARBA00022723"/>
    </source>
</evidence>
<evidence type="ECO:0000313" key="9">
    <source>
        <dbReference type="EMBL" id="MBA2935936.1"/>
    </source>
</evidence>
<dbReference type="PANTHER" id="PTHR43660">
    <property type="entry name" value="DIPEPTIDYL CARBOXYPEPTIDASE"/>
    <property type="match status" value="1"/>
</dbReference>
<dbReference type="RefSeq" id="WP_160363121.1">
    <property type="nucleotide sequence ID" value="NZ_JACEIB010000026.1"/>
</dbReference>
<evidence type="ECO:0000256" key="7">
    <source>
        <dbReference type="RuleBase" id="RU003435"/>
    </source>
</evidence>
<dbReference type="InterPro" id="IPR045090">
    <property type="entry name" value="Pept_M3A_M3B"/>
</dbReference>
<dbReference type="GO" id="GO:0005829">
    <property type="term" value="C:cytosol"/>
    <property type="evidence" value="ECO:0007669"/>
    <property type="project" value="TreeGrafter"/>
</dbReference>
<evidence type="ECO:0000256" key="6">
    <source>
        <dbReference type="ARBA" id="ARBA00023049"/>
    </source>
</evidence>
<keyword evidence="2 7" id="KW-0645">Protease</keyword>
<accession>A0A838LCR5</accession>
<sequence length="659" mass="73499">MSNPLLERWDGPFGAPPFDRIEARHFLPALDVVIEKHEAEIEAIAGTTDVPSFDNVVAAIERSGTALARARRVFWTLSSAQADENLRAIEPEVSARLTRHATRIDHDPRLFARVAAVWQAREDLGPEERRLVENSYRGFVAGGALLDPTAKARFAEIDIRLGELSVRFGHNVMAANADWSLLLTEDDLAGLPEAIRSAASRRAEQAGSRGYRFTLDRGDVEDFLSFSERRDLREQVWRAFTSRCDGGAHDNWPIIDEIVALRHERARLLGFATYAEAKLEDSMARSPDAAMALLERVWTSAREQALREKAELDALAGFVIEAWDWRFYAEQQRREHLALDGGAVKQHLTLDKVRSAAFECAGRLYGLRFSARSDIPGWHPDVRAWAVSDDQGDVGLLYTDYIARPEKHGGAWMGSLRVQEQIDGPVLPIIYTVTNFAKLDAGTRLSLDEARTLFHEFGHALHALLSRVTYPSLAGTAVARDFVEFPSKFMEHWILSPEILGEFGVPSELIEAIARAEQADQGFATVELAGASIVDLDIHNQTSGSTDVRNIERATLHRIGMPDAIGIRHRLPHFTHVFDGGYAAAYYSYLWSEVLDADAFSAFEDAGLFDPVMAGRFRQEILARGDTRDAMASFVAFRGREPNEHFLLRARGLEDTPAA</sequence>
<keyword evidence="10" id="KW-1185">Reference proteome</keyword>
<dbReference type="Gene3D" id="1.10.1370.10">
    <property type="entry name" value="Neurolysin, domain 3"/>
    <property type="match status" value="1"/>
</dbReference>
<dbReference type="EMBL" id="JACEIB010000026">
    <property type="protein sequence ID" value="MBA2935936.1"/>
    <property type="molecule type" value="Genomic_DNA"/>
</dbReference>
<evidence type="ECO:0000256" key="4">
    <source>
        <dbReference type="ARBA" id="ARBA00022801"/>
    </source>
</evidence>
<dbReference type="GO" id="GO:0046872">
    <property type="term" value="F:metal ion binding"/>
    <property type="evidence" value="ECO:0007669"/>
    <property type="project" value="UniProtKB-UniRule"/>
</dbReference>
<comment type="cofactor">
    <cofactor evidence="7">
        <name>Zn(2+)</name>
        <dbReference type="ChEBI" id="CHEBI:29105"/>
    </cofactor>
    <text evidence="7">Binds 1 zinc ion.</text>
</comment>
<gene>
    <name evidence="9" type="ORF">HZF05_17795</name>
</gene>
<dbReference type="Proteomes" id="UP000570166">
    <property type="component" value="Unassembled WGS sequence"/>
</dbReference>
<keyword evidence="4 7" id="KW-0378">Hydrolase</keyword>
<name>A0A838LCR5_9SPHN</name>
<evidence type="ECO:0000259" key="8">
    <source>
        <dbReference type="Pfam" id="PF01432"/>
    </source>
</evidence>
<dbReference type="Gene3D" id="1.10.1370.40">
    <property type="match status" value="1"/>
</dbReference>
<evidence type="ECO:0000313" key="10">
    <source>
        <dbReference type="Proteomes" id="UP000570166"/>
    </source>
</evidence>
<keyword evidence="6 7" id="KW-0482">Metalloprotease</keyword>
<reference evidence="9 10" key="1">
    <citation type="submission" date="2020-07" db="EMBL/GenBank/DDBJ databases">
        <authorList>
            <person name="Sun Q."/>
        </authorList>
    </citation>
    <scope>NUCLEOTIDE SEQUENCE [LARGE SCALE GENOMIC DNA]</scope>
    <source>
        <strain evidence="9 10">CGMCC 1.13654</strain>
    </source>
</reference>
<proteinExistence type="inferred from homology"/>
<dbReference type="Pfam" id="PF01432">
    <property type="entry name" value="Peptidase_M3"/>
    <property type="match status" value="1"/>
</dbReference>
<evidence type="ECO:0000256" key="5">
    <source>
        <dbReference type="ARBA" id="ARBA00022833"/>
    </source>
</evidence>
<keyword evidence="3 7" id="KW-0479">Metal-binding</keyword>
<evidence type="ECO:0000256" key="2">
    <source>
        <dbReference type="ARBA" id="ARBA00022670"/>
    </source>
</evidence>
<dbReference type="InterPro" id="IPR024077">
    <property type="entry name" value="Neurolysin/TOP_dom2"/>
</dbReference>